<comment type="caution">
    <text evidence="1">The sequence shown here is derived from an EMBL/GenBank/DDBJ whole genome shotgun (WGS) entry which is preliminary data.</text>
</comment>
<dbReference type="AlphaFoldDB" id="A0A3N0YT94"/>
<organism evidence="1 2">
    <name type="scientific">Anabarilius grahami</name>
    <name type="common">Kanglang fish</name>
    <name type="synonym">Barilius grahami</name>
    <dbReference type="NCBI Taxonomy" id="495550"/>
    <lineage>
        <taxon>Eukaryota</taxon>
        <taxon>Metazoa</taxon>
        <taxon>Chordata</taxon>
        <taxon>Craniata</taxon>
        <taxon>Vertebrata</taxon>
        <taxon>Euteleostomi</taxon>
        <taxon>Actinopterygii</taxon>
        <taxon>Neopterygii</taxon>
        <taxon>Teleostei</taxon>
        <taxon>Ostariophysi</taxon>
        <taxon>Cypriniformes</taxon>
        <taxon>Xenocyprididae</taxon>
        <taxon>Xenocypridinae</taxon>
        <taxon>Xenocypridinae incertae sedis</taxon>
        <taxon>Anabarilius</taxon>
    </lineage>
</organism>
<reference evidence="1 2" key="1">
    <citation type="submission" date="2018-10" db="EMBL/GenBank/DDBJ databases">
        <title>Genome assembly for a Yunnan-Guizhou Plateau 3E fish, Anabarilius grahami (Regan), and its evolutionary and genetic applications.</title>
        <authorList>
            <person name="Jiang W."/>
        </authorList>
    </citation>
    <scope>NUCLEOTIDE SEQUENCE [LARGE SCALE GENOMIC DNA]</scope>
    <source>
        <strain evidence="1">AG-KIZ</strain>
        <tissue evidence="1">Muscle</tissue>
    </source>
</reference>
<name>A0A3N0YT94_ANAGA</name>
<accession>A0A3N0YT94</accession>
<evidence type="ECO:0000313" key="2">
    <source>
        <dbReference type="Proteomes" id="UP000281406"/>
    </source>
</evidence>
<protein>
    <submittedName>
        <fullName evidence="1">Uncharacterized protein</fullName>
    </submittedName>
</protein>
<keyword evidence="2" id="KW-1185">Reference proteome</keyword>
<dbReference type="EMBL" id="RJVU01027559">
    <property type="protein sequence ID" value="ROL49220.1"/>
    <property type="molecule type" value="Genomic_DNA"/>
</dbReference>
<sequence>MNNLFGTISNMLRQPWRNQSHSRQEPKPVKKLSLILPCHSLNSSRRDVRLRQRQESKTLRWCGSTEHTSSTECAAPLSHSLNSSRRDVRLRQRQESKTLRWCGSTGCHGEVSDLAALKKKNCPTDPSINGQSDRPLVLQCWRTIIDREQLLPQALL</sequence>
<dbReference type="Proteomes" id="UP000281406">
    <property type="component" value="Unassembled WGS sequence"/>
</dbReference>
<proteinExistence type="predicted"/>
<evidence type="ECO:0000313" key="1">
    <source>
        <dbReference type="EMBL" id="ROL49220.1"/>
    </source>
</evidence>
<gene>
    <name evidence="1" type="ORF">DPX16_16835</name>
</gene>